<keyword evidence="3 4" id="KW-0472">Membrane</keyword>
<sequence>MEPEVEVNGEDNIIAKGERNMHTTKMWFHLGNDEIVLFNFWNIRSVGGLFVACLIVSVLAFGYEALKWLRIKVQSSNERKRIRWSTPVIERNVEHDDGEEFIKRVRSSSQQDVYAPTTTSPSASLRPKKFPFGVIFSQPSTVISWPIEVALYGTQLFLAYCLMLITMTFNAWLMLAVVSGAAVGHWLFATL</sequence>
<dbReference type="Proteomes" id="UP000887569">
    <property type="component" value="Unplaced"/>
</dbReference>
<evidence type="ECO:0000256" key="4">
    <source>
        <dbReference type="RuleBase" id="RU367022"/>
    </source>
</evidence>
<keyword evidence="4" id="KW-0187">Copper transport</keyword>
<feature type="transmembrane region" description="Helical" evidence="4">
    <location>
        <begin position="157"/>
        <end position="188"/>
    </location>
</feature>
<accession>A0A915ALA3</accession>
<dbReference type="Pfam" id="PF04145">
    <property type="entry name" value="Ctr"/>
    <property type="match status" value="1"/>
</dbReference>
<keyword evidence="4" id="KW-0406">Ion transport</keyword>
<evidence type="ECO:0000256" key="1">
    <source>
        <dbReference type="ARBA" id="ARBA00022692"/>
    </source>
</evidence>
<keyword evidence="4" id="KW-0186">Copper</keyword>
<evidence type="ECO:0000313" key="5">
    <source>
        <dbReference type="Proteomes" id="UP000887569"/>
    </source>
</evidence>
<dbReference type="PANTHER" id="PTHR12483">
    <property type="entry name" value="SOLUTE CARRIER FAMILY 31 COPPER TRANSPORTERS"/>
    <property type="match status" value="1"/>
</dbReference>
<dbReference type="GO" id="GO:0005375">
    <property type="term" value="F:copper ion transmembrane transporter activity"/>
    <property type="evidence" value="ECO:0007669"/>
    <property type="project" value="UniProtKB-UniRule"/>
</dbReference>
<reference evidence="6" key="1">
    <citation type="submission" date="2022-11" db="UniProtKB">
        <authorList>
            <consortium name="WormBaseParasite"/>
        </authorList>
    </citation>
    <scope>IDENTIFICATION</scope>
</reference>
<comment type="similarity">
    <text evidence="4">Belongs to the copper transporter (Ctr) (TC 1.A.56) family. SLC31A subfamily.</text>
</comment>
<evidence type="ECO:0000313" key="6">
    <source>
        <dbReference type="WBParaSite" id="PgR008_g123_t01"/>
    </source>
</evidence>
<organism evidence="5 6">
    <name type="scientific">Parascaris univalens</name>
    <name type="common">Nematode worm</name>
    <dbReference type="NCBI Taxonomy" id="6257"/>
    <lineage>
        <taxon>Eukaryota</taxon>
        <taxon>Metazoa</taxon>
        <taxon>Ecdysozoa</taxon>
        <taxon>Nematoda</taxon>
        <taxon>Chromadorea</taxon>
        <taxon>Rhabditida</taxon>
        <taxon>Spirurina</taxon>
        <taxon>Ascaridomorpha</taxon>
        <taxon>Ascaridoidea</taxon>
        <taxon>Ascarididae</taxon>
        <taxon>Parascaris</taxon>
    </lineage>
</organism>
<protein>
    <recommendedName>
        <fullName evidence="4">Copper transport protein</fullName>
    </recommendedName>
</protein>
<name>A0A915ALA3_PARUN</name>
<dbReference type="PANTHER" id="PTHR12483:SF115">
    <property type="entry name" value="COPPER TRANSPORT PROTEIN"/>
    <property type="match status" value="1"/>
</dbReference>
<proteinExistence type="inferred from homology"/>
<evidence type="ECO:0000256" key="3">
    <source>
        <dbReference type="ARBA" id="ARBA00023136"/>
    </source>
</evidence>
<dbReference type="WBParaSite" id="PgR008_g123_t01">
    <property type="protein sequence ID" value="PgR008_g123_t01"/>
    <property type="gene ID" value="PgR008_g123"/>
</dbReference>
<dbReference type="AlphaFoldDB" id="A0A915ALA3"/>
<dbReference type="InterPro" id="IPR007274">
    <property type="entry name" value="Cop_transporter"/>
</dbReference>
<keyword evidence="4" id="KW-0813">Transport</keyword>
<keyword evidence="1 4" id="KW-0812">Transmembrane</keyword>
<feature type="transmembrane region" description="Helical" evidence="4">
    <location>
        <begin position="46"/>
        <end position="66"/>
    </location>
</feature>
<comment type="subcellular location">
    <subcellularLocation>
        <location evidence="4">Membrane</location>
        <topology evidence="4">Multi-pass membrane protein</topology>
    </subcellularLocation>
</comment>
<keyword evidence="2 4" id="KW-1133">Transmembrane helix</keyword>
<keyword evidence="5" id="KW-1185">Reference proteome</keyword>
<dbReference type="GO" id="GO:0016020">
    <property type="term" value="C:membrane"/>
    <property type="evidence" value="ECO:0007669"/>
    <property type="project" value="UniProtKB-SubCell"/>
</dbReference>
<evidence type="ECO:0000256" key="2">
    <source>
        <dbReference type="ARBA" id="ARBA00022989"/>
    </source>
</evidence>